<name>A0A5J4X9Z9_9EUKA</name>
<evidence type="ECO:0000313" key="3">
    <source>
        <dbReference type="Proteomes" id="UP000324800"/>
    </source>
</evidence>
<feature type="compositionally biased region" description="Acidic residues" evidence="1">
    <location>
        <begin position="16"/>
        <end position="29"/>
    </location>
</feature>
<gene>
    <name evidence="2" type="ORF">EZS28_000483</name>
</gene>
<dbReference type="AlphaFoldDB" id="A0A5J4X9Z9"/>
<dbReference type="EMBL" id="SNRW01000039">
    <property type="protein sequence ID" value="KAA6403994.1"/>
    <property type="molecule type" value="Genomic_DNA"/>
</dbReference>
<organism evidence="2 3">
    <name type="scientific">Streblomastix strix</name>
    <dbReference type="NCBI Taxonomy" id="222440"/>
    <lineage>
        <taxon>Eukaryota</taxon>
        <taxon>Metamonada</taxon>
        <taxon>Preaxostyla</taxon>
        <taxon>Oxymonadida</taxon>
        <taxon>Streblomastigidae</taxon>
        <taxon>Streblomastix</taxon>
    </lineage>
</organism>
<protein>
    <submittedName>
        <fullName evidence="2">Uncharacterized protein</fullName>
    </submittedName>
</protein>
<proteinExistence type="predicted"/>
<reference evidence="2 3" key="1">
    <citation type="submission" date="2019-03" db="EMBL/GenBank/DDBJ databases">
        <title>Single cell metagenomics reveals metabolic interactions within the superorganism composed of flagellate Streblomastix strix and complex community of Bacteroidetes bacteria on its surface.</title>
        <authorList>
            <person name="Treitli S.C."/>
            <person name="Kolisko M."/>
            <person name="Husnik F."/>
            <person name="Keeling P."/>
            <person name="Hampl V."/>
        </authorList>
    </citation>
    <scope>NUCLEOTIDE SEQUENCE [LARGE SCALE GENOMIC DNA]</scope>
    <source>
        <strain evidence="2">ST1C</strain>
    </source>
</reference>
<comment type="caution">
    <text evidence="2">The sequence shown here is derived from an EMBL/GenBank/DDBJ whole genome shotgun (WGS) entry which is preliminary data.</text>
</comment>
<accession>A0A5J4X9Z9</accession>
<sequence length="128" mass="14671">MNTNPVPDVYRTSESSENEEYKDDNDDDYDKEKKPSFENIKKILMSEAIFSRSAQTGDENQIENENIEQMDESDNDGSQFMDNGNGELLFQSNIARHGISRNPHKETSWMVEEGRSEIQNIIITTTTA</sequence>
<feature type="region of interest" description="Disordered" evidence="1">
    <location>
        <begin position="1"/>
        <end position="34"/>
    </location>
</feature>
<dbReference type="Proteomes" id="UP000324800">
    <property type="component" value="Unassembled WGS sequence"/>
</dbReference>
<evidence type="ECO:0000313" key="2">
    <source>
        <dbReference type="EMBL" id="KAA6403994.1"/>
    </source>
</evidence>
<evidence type="ECO:0000256" key="1">
    <source>
        <dbReference type="SAM" id="MobiDB-lite"/>
    </source>
</evidence>